<organism evidence="1 2">
    <name type="scientific">Effrenium voratum</name>
    <dbReference type="NCBI Taxonomy" id="2562239"/>
    <lineage>
        <taxon>Eukaryota</taxon>
        <taxon>Sar</taxon>
        <taxon>Alveolata</taxon>
        <taxon>Dinophyceae</taxon>
        <taxon>Suessiales</taxon>
        <taxon>Symbiodiniaceae</taxon>
        <taxon>Effrenium</taxon>
    </lineage>
</organism>
<evidence type="ECO:0000313" key="1">
    <source>
        <dbReference type="EMBL" id="CAJ1397880.1"/>
    </source>
</evidence>
<proteinExistence type="predicted"/>
<protein>
    <submittedName>
        <fullName evidence="1">Uncharacterized protein</fullName>
    </submittedName>
</protein>
<evidence type="ECO:0000313" key="2">
    <source>
        <dbReference type="Proteomes" id="UP001178507"/>
    </source>
</evidence>
<keyword evidence="2" id="KW-1185">Reference proteome</keyword>
<dbReference type="EMBL" id="CAUJNA010003282">
    <property type="protein sequence ID" value="CAJ1397880.1"/>
    <property type="molecule type" value="Genomic_DNA"/>
</dbReference>
<dbReference type="AlphaFoldDB" id="A0AA36N415"/>
<accession>A0AA36N415</accession>
<comment type="caution">
    <text evidence="1">The sequence shown here is derived from an EMBL/GenBank/DDBJ whole genome shotgun (WGS) entry which is preliminary data.</text>
</comment>
<sequence>MSMGTAWSVVVAVQRRGCYGSLIWIPDAESTYLLLFLQSLQYAVASPLGACDVEAVVTRLDLRPRHLLQHVNLSTGEPLGSAWPQLVHSATKATLSWTEMS</sequence>
<reference evidence="1" key="1">
    <citation type="submission" date="2023-08" db="EMBL/GenBank/DDBJ databases">
        <authorList>
            <person name="Chen Y."/>
            <person name="Shah S."/>
            <person name="Dougan E. K."/>
            <person name="Thang M."/>
            <person name="Chan C."/>
        </authorList>
    </citation>
    <scope>NUCLEOTIDE SEQUENCE</scope>
</reference>
<name>A0AA36N415_9DINO</name>
<dbReference type="Proteomes" id="UP001178507">
    <property type="component" value="Unassembled WGS sequence"/>
</dbReference>
<gene>
    <name evidence="1" type="ORF">EVOR1521_LOCUS21808</name>
</gene>